<dbReference type="EMBL" id="NWBU01000016">
    <property type="protein sequence ID" value="PTQ08245.1"/>
    <property type="molecule type" value="Genomic_DNA"/>
</dbReference>
<dbReference type="RefSeq" id="WP_107969496.1">
    <property type="nucleotide sequence ID" value="NZ_NWBU01000016.1"/>
</dbReference>
<name>A0A2T5FUN3_9SPHN</name>
<dbReference type="GO" id="GO:0016810">
    <property type="term" value="F:hydrolase activity, acting on carbon-nitrogen (but not peptide) bonds"/>
    <property type="evidence" value="ECO:0007669"/>
    <property type="project" value="InterPro"/>
</dbReference>
<dbReference type="PANTHER" id="PTHR43135:SF3">
    <property type="entry name" value="ALPHA-D-RIBOSE 1-METHYLPHOSPHONATE 5-TRIPHOSPHATE DIPHOSPHATASE"/>
    <property type="match status" value="1"/>
</dbReference>
<feature type="domain" description="Amidohydrolase-related" evidence="2">
    <location>
        <begin position="71"/>
        <end position="436"/>
    </location>
</feature>
<dbReference type="Gene3D" id="3.20.20.140">
    <property type="entry name" value="Metal-dependent hydrolases"/>
    <property type="match status" value="1"/>
</dbReference>
<dbReference type="SUPFAM" id="SSF51556">
    <property type="entry name" value="Metallo-dependent hydrolases"/>
    <property type="match status" value="1"/>
</dbReference>
<feature type="chain" id="PRO_5015394730" evidence="1">
    <location>
        <begin position="19"/>
        <end position="448"/>
    </location>
</feature>
<evidence type="ECO:0000256" key="1">
    <source>
        <dbReference type="SAM" id="SignalP"/>
    </source>
</evidence>
<keyword evidence="4" id="KW-1185">Reference proteome</keyword>
<dbReference type="SUPFAM" id="SSF51338">
    <property type="entry name" value="Composite domain of metallo-dependent hydrolases"/>
    <property type="match status" value="1"/>
</dbReference>
<protein>
    <submittedName>
        <fullName evidence="3">Amidohydrolase</fullName>
    </submittedName>
</protein>
<reference evidence="3 4" key="1">
    <citation type="submission" date="2017-09" db="EMBL/GenBank/DDBJ databases">
        <title>Sphingomonas panjinensis sp.nov., isolated from oil-contaminated soil.</title>
        <authorList>
            <person name="Wang L."/>
            <person name="Chen L."/>
        </authorList>
    </citation>
    <scope>NUCLEOTIDE SEQUENCE [LARGE SCALE GENOMIC DNA]</scope>
    <source>
        <strain evidence="3 4">FW-11</strain>
    </source>
</reference>
<dbReference type="OrthoDB" id="9782972at2"/>
<dbReference type="AlphaFoldDB" id="A0A2T5FUN3"/>
<dbReference type="InterPro" id="IPR006680">
    <property type="entry name" value="Amidohydro-rel"/>
</dbReference>
<organism evidence="3 4">
    <name type="scientific">Sphingomonas oleivorans</name>
    <dbReference type="NCBI Taxonomy" id="1735121"/>
    <lineage>
        <taxon>Bacteria</taxon>
        <taxon>Pseudomonadati</taxon>
        <taxon>Pseudomonadota</taxon>
        <taxon>Alphaproteobacteria</taxon>
        <taxon>Sphingomonadales</taxon>
        <taxon>Sphingomonadaceae</taxon>
        <taxon>Sphingomonas</taxon>
    </lineage>
</organism>
<feature type="signal peptide" evidence="1">
    <location>
        <begin position="1"/>
        <end position="18"/>
    </location>
</feature>
<evidence type="ECO:0000313" key="4">
    <source>
        <dbReference type="Proteomes" id="UP000244162"/>
    </source>
</evidence>
<dbReference type="InterPro" id="IPR032466">
    <property type="entry name" value="Metal_Hydrolase"/>
</dbReference>
<keyword evidence="3" id="KW-0378">Hydrolase</keyword>
<accession>A0A2T5FUN3</accession>
<keyword evidence="1" id="KW-0732">Signal</keyword>
<evidence type="ECO:0000259" key="2">
    <source>
        <dbReference type="Pfam" id="PF01979"/>
    </source>
</evidence>
<dbReference type="InterPro" id="IPR011059">
    <property type="entry name" value="Metal-dep_hydrolase_composite"/>
</dbReference>
<dbReference type="Proteomes" id="UP000244162">
    <property type="component" value="Unassembled WGS sequence"/>
</dbReference>
<sequence>MYALFLPLLLLGAAPAVAETVAITRVRLIDGKRSAPLDDATILVTDGRITAAGRDVAVPKGARRIDHRGRTVIPGLVSDHSHVGQVGGTGTGAQNYTRATITAELAQYRRYGVTTVTALGNNGPLFDTLRAEAHAGRIDGADLFGVDQGIGVPNGAPPQTMLNVGPDQLFRPTTPDEAREDVRRMAAAKTDLVKIWLDDFGGSLAVKMDPAIYRAVIDEAHRLGLRVAAHVHDLADAEAVVDAGADIIAHGVRDKPVTPAFIARLKAKGIWYIPTLQLDEASVAWADRAPWTRAPFTRAALSPELARQVDDPAWRAKIVANPRTAAARQSLAMNLRNLKTLHDAGVKIGFGTDSGATPLRIAGIAEHRELALMVEAGLTPMQALAIATADAARLLNLNDRGTIEPGKRADLIVLAANPAADITAIDRIVEVWEAGRPVPGPDRLPERR</sequence>
<dbReference type="Pfam" id="PF01979">
    <property type="entry name" value="Amidohydro_1"/>
    <property type="match status" value="1"/>
</dbReference>
<proteinExistence type="predicted"/>
<comment type="caution">
    <text evidence="3">The sequence shown here is derived from an EMBL/GenBank/DDBJ whole genome shotgun (WGS) entry which is preliminary data.</text>
</comment>
<dbReference type="InterPro" id="IPR051781">
    <property type="entry name" value="Metallo-dep_Hydrolase"/>
</dbReference>
<dbReference type="Gene3D" id="2.30.40.10">
    <property type="entry name" value="Urease, subunit C, domain 1"/>
    <property type="match status" value="1"/>
</dbReference>
<gene>
    <name evidence="3" type="ORF">CLG96_16265</name>
</gene>
<dbReference type="PANTHER" id="PTHR43135">
    <property type="entry name" value="ALPHA-D-RIBOSE 1-METHYLPHOSPHONATE 5-TRIPHOSPHATE DIPHOSPHATASE"/>
    <property type="match status" value="1"/>
</dbReference>
<evidence type="ECO:0000313" key="3">
    <source>
        <dbReference type="EMBL" id="PTQ08245.1"/>
    </source>
</evidence>